<keyword evidence="4" id="KW-1185">Reference proteome</keyword>
<dbReference type="EMBL" id="CAJNOM010000562">
    <property type="protein sequence ID" value="CAF1501832.1"/>
    <property type="molecule type" value="Genomic_DNA"/>
</dbReference>
<dbReference type="Proteomes" id="UP000663877">
    <property type="component" value="Unassembled WGS sequence"/>
</dbReference>
<protein>
    <submittedName>
        <fullName evidence="2">Uncharacterized protein</fullName>
    </submittedName>
</protein>
<sequence>MSSSSTNTKSSGFGITIHHAGQNADNSLAPSPSGGSGDPLKQTTQKSDGQHAANESNKQEAINEDDIKNNKP</sequence>
<dbReference type="OrthoDB" id="10028547at2759"/>
<evidence type="ECO:0000256" key="1">
    <source>
        <dbReference type="SAM" id="MobiDB-lite"/>
    </source>
</evidence>
<evidence type="ECO:0000313" key="3">
    <source>
        <dbReference type="EMBL" id="CAF1501832.1"/>
    </source>
</evidence>
<dbReference type="EMBL" id="CAJNOI010000119">
    <property type="protein sequence ID" value="CAF1089580.1"/>
    <property type="molecule type" value="Genomic_DNA"/>
</dbReference>
<organism evidence="2 5">
    <name type="scientific">Adineta steineri</name>
    <dbReference type="NCBI Taxonomy" id="433720"/>
    <lineage>
        <taxon>Eukaryota</taxon>
        <taxon>Metazoa</taxon>
        <taxon>Spiralia</taxon>
        <taxon>Gnathifera</taxon>
        <taxon>Rotifera</taxon>
        <taxon>Eurotatoria</taxon>
        <taxon>Bdelloidea</taxon>
        <taxon>Adinetida</taxon>
        <taxon>Adinetidae</taxon>
        <taxon>Adineta</taxon>
    </lineage>
</organism>
<proteinExistence type="predicted"/>
<feature type="compositionally biased region" description="Polar residues" evidence="1">
    <location>
        <begin position="41"/>
        <end position="60"/>
    </location>
</feature>
<dbReference type="Proteomes" id="UP000663832">
    <property type="component" value="Unassembled WGS sequence"/>
</dbReference>
<evidence type="ECO:0000313" key="2">
    <source>
        <dbReference type="EMBL" id="CAF1089580.1"/>
    </source>
</evidence>
<name>A0A814NEW3_9BILA</name>
<feature type="region of interest" description="Disordered" evidence="1">
    <location>
        <begin position="1"/>
        <end position="72"/>
    </location>
</feature>
<feature type="compositionally biased region" description="Low complexity" evidence="1">
    <location>
        <begin position="1"/>
        <end position="11"/>
    </location>
</feature>
<evidence type="ECO:0000313" key="4">
    <source>
        <dbReference type="Proteomes" id="UP000663832"/>
    </source>
</evidence>
<accession>A0A814NEW3</accession>
<gene>
    <name evidence="2" type="ORF">BJG266_LOCUS20729</name>
    <name evidence="3" type="ORF">QVE165_LOCUS43552</name>
</gene>
<reference evidence="2" key="1">
    <citation type="submission" date="2021-02" db="EMBL/GenBank/DDBJ databases">
        <authorList>
            <person name="Nowell W R."/>
        </authorList>
    </citation>
    <scope>NUCLEOTIDE SEQUENCE</scope>
</reference>
<dbReference type="AlphaFoldDB" id="A0A814NEW3"/>
<comment type="caution">
    <text evidence="2">The sequence shown here is derived from an EMBL/GenBank/DDBJ whole genome shotgun (WGS) entry which is preliminary data.</text>
</comment>
<evidence type="ECO:0000313" key="5">
    <source>
        <dbReference type="Proteomes" id="UP000663877"/>
    </source>
</evidence>